<evidence type="ECO:0000256" key="3">
    <source>
        <dbReference type="ARBA" id="ARBA00022705"/>
    </source>
</evidence>
<evidence type="ECO:0000256" key="1">
    <source>
        <dbReference type="ARBA" id="ARBA00004123"/>
    </source>
</evidence>
<evidence type="ECO:0000313" key="9">
    <source>
        <dbReference type="EMBL" id="CAH3186788.1"/>
    </source>
</evidence>
<evidence type="ECO:0000256" key="5">
    <source>
        <dbReference type="ARBA" id="ARBA00022840"/>
    </source>
</evidence>
<proteinExistence type="inferred from homology"/>
<dbReference type="SUPFAM" id="SSF52540">
    <property type="entry name" value="P-loop containing nucleoside triphosphate hydrolases"/>
    <property type="match status" value="1"/>
</dbReference>
<dbReference type="InterPro" id="IPR047854">
    <property type="entry name" value="RFC_lid"/>
</dbReference>
<keyword evidence="5" id="KW-0067">ATP-binding</keyword>
<keyword evidence="6" id="KW-0539">Nucleus</keyword>
<dbReference type="PIRSF" id="PIRSF036578">
    <property type="entry name" value="RFC1"/>
    <property type="match status" value="1"/>
</dbReference>
<dbReference type="CDD" id="cd00009">
    <property type="entry name" value="AAA"/>
    <property type="match status" value="1"/>
</dbReference>
<dbReference type="CDD" id="cd18140">
    <property type="entry name" value="HLD_clamp_RFC"/>
    <property type="match status" value="1"/>
</dbReference>
<feature type="domain" description="AAA+ ATPase" evidence="8">
    <location>
        <begin position="12"/>
        <end position="145"/>
    </location>
</feature>
<dbReference type="Pfam" id="PF00004">
    <property type="entry name" value="AAA"/>
    <property type="match status" value="1"/>
</dbReference>
<feature type="region of interest" description="Disordered" evidence="7">
    <location>
        <begin position="440"/>
        <end position="529"/>
    </location>
</feature>
<evidence type="ECO:0000256" key="6">
    <source>
        <dbReference type="ARBA" id="ARBA00023242"/>
    </source>
</evidence>
<dbReference type="Pfam" id="PF08519">
    <property type="entry name" value="RFC1"/>
    <property type="match status" value="1"/>
</dbReference>
<dbReference type="InterPro" id="IPR008921">
    <property type="entry name" value="DNA_pol3_clamp-load_cplx_C"/>
</dbReference>
<feature type="compositionally biased region" description="Basic and acidic residues" evidence="7">
    <location>
        <begin position="508"/>
        <end position="518"/>
    </location>
</feature>
<name>A0ABN8S5F1_9CNID</name>
<dbReference type="InterPro" id="IPR003959">
    <property type="entry name" value="ATPase_AAA_core"/>
</dbReference>
<dbReference type="Gene3D" id="3.40.50.300">
    <property type="entry name" value="P-loop containing nucleotide triphosphate hydrolases"/>
    <property type="match status" value="1"/>
</dbReference>
<feature type="compositionally biased region" description="Acidic residues" evidence="7">
    <location>
        <begin position="462"/>
        <end position="485"/>
    </location>
</feature>
<keyword evidence="10" id="KW-1185">Reference proteome</keyword>
<evidence type="ECO:0000256" key="4">
    <source>
        <dbReference type="ARBA" id="ARBA00022741"/>
    </source>
</evidence>
<feature type="compositionally biased region" description="Basic residues" evidence="7">
    <location>
        <begin position="519"/>
        <end position="529"/>
    </location>
</feature>
<evidence type="ECO:0000256" key="7">
    <source>
        <dbReference type="SAM" id="MobiDB-lite"/>
    </source>
</evidence>
<dbReference type="SUPFAM" id="SSF48019">
    <property type="entry name" value="post-AAA+ oligomerization domain-like"/>
    <property type="match status" value="1"/>
</dbReference>
<dbReference type="InterPro" id="IPR013725">
    <property type="entry name" value="DNA_replication_fac_RFC1_C"/>
</dbReference>
<comment type="caution">
    <text evidence="9">The sequence shown here is derived from an EMBL/GenBank/DDBJ whole genome shotgun (WGS) entry which is preliminary data.</text>
</comment>
<dbReference type="InterPro" id="IPR027417">
    <property type="entry name" value="P-loop_NTPase"/>
</dbReference>
<dbReference type="Gene3D" id="1.10.8.60">
    <property type="match status" value="1"/>
</dbReference>
<dbReference type="EMBL" id="CALNXI010002364">
    <property type="protein sequence ID" value="CAH3186788.1"/>
    <property type="molecule type" value="Genomic_DNA"/>
</dbReference>
<comment type="subcellular location">
    <subcellularLocation>
        <location evidence="1">Nucleus</location>
    </subcellularLocation>
</comment>
<keyword evidence="3" id="KW-0235">DNA replication</keyword>
<organism evidence="9 10">
    <name type="scientific">Porites evermanni</name>
    <dbReference type="NCBI Taxonomy" id="104178"/>
    <lineage>
        <taxon>Eukaryota</taxon>
        <taxon>Metazoa</taxon>
        <taxon>Cnidaria</taxon>
        <taxon>Anthozoa</taxon>
        <taxon>Hexacorallia</taxon>
        <taxon>Scleractinia</taxon>
        <taxon>Fungiina</taxon>
        <taxon>Poritidae</taxon>
        <taxon>Porites</taxon>
    </lineage>
</organism>
<accession>A0ABN8S5F1</accession>
<dbReference type="PANTHER" id="PTHR23389:SF6">
    <property type="entry name" value="REPLICATION FACTOR C SUBUNIT 1"/>
    <property type="match status" value="1"/>
</dbReference>
<dbReference type="Gene3D" id="1.20.272.10">
    <property type="match status" value="1"/>
</dbReference>
<feature type="non-terminal residue" evidence="9">
    <location>
        <position position="1"/>
    </location>
</feature>
<keyword evidence="4" id="KW-0547">Nucleotide-binding</keyword>
<evidence type="ECO:0000313" key="10">
    <source>
        <dbReference type="Proteomes" id="UP001159427"/>
    </source>
</evidence>
<dbReference type="PANTHER" id="PTHR23389">
    <property type="entry name" value="CHROMOSOME TRANSMISSION FIDELITY FACTOR 18"/>
    <property type="match status" value="1"/>
</dbReference>
<dbReference type="SMART" id="SM00382">
    <property type="entry name" value="AAA"/>
    <property type="match status" value="1"/>
</dbReference>
<evidence type="ECO:0000259" key="8">
    <source>
        <dbReference type="SMART" id="SM00382"/>
    </source>
</evidence>
<comment type="similarity">
    <text evidence="2">Belongs to the activator 1 large subunit family.</text>
</comment>
<sequence length="529" mass="58148">ASFFKKDQDGSMHKAALLSGSPGVGKTTTATLVCEELGFSYVEMNASDTRNKKTLEEHISQSLSNKTMDGFLPGHKADPKKHVLIMDEVDGMAGNEDRGGMQELIGLIKNTKIPVICMCNDRNSQKIRSLANYCFDLRFQRPRVEQIKGAMMSIAFKEGLKIPPQAMEQIILGANQDVRQVLHNMSMWTAKEKSLNYDQAKAEAARAQKDIKMGAFDAVRKLLSGNESSKMNLSEKSDMFFCDYSMMPLFVQENYALVDPGQSRGDLKKTLSLLSKTADSICDGDSVEKLIRQNGHWSMLPMQQIGTQSSFSFQSEGTTGSSLLFSETKGPLSTVPISLHVPFEVIGEQITSASKLSMALDYVPHLRKVLTTPLMAQDSAEINSGVSRVIQVMEDYDLTKEDWDSIIEVGQFEGQRDPVASIPSKVKAAFTRSYNKEKHKTPYAIRAAPKKGRKGGAGEDNQGMDEEGLEQEGEENSQEKDDIENDAMIKATKKPTKGGSARGRGGKGNKDAAKETTKGKGKGRGKNRN</sequence>
<protein>
    <recommendedName>
        <fullName evidence="8">AAA+ ATPase domain-containing protein</fullName>
    </recommendedName>
</protein>
<evidence type="ECO:0000256" key="2">
    <source>
        <dbReference type="ARBA" id="ARBA00006116"/>
    </source>
</evidence>
<reference evidence="9 10" key="1">
    <citation type="submission" date="2022-05" db="EMBL/GenBank/DDBJ databases">
        <authorList>
            <consortium name="Genoscope - CEA"/>
            <person name="William W."/>
        </authorList>
    </citation>
    <scope>NUCLEOTIDE SEQUENCE [LARGE SCALE GENOMIC DNA]</scope>
</reference>
<dbReference type="InterPro" id="IPR012178">
    <property type="entry name" value="RFC1"/>
</dbReference>
<dbReference type="Pfam" id="PF25361">
    <property type="entry name" value="AAA_lid_RFC1"/>
    <property type="match status" value="1"/>
</dbReference>
<gene>
    <name evidence="9" type="ORF">PEVE_00017126</name>
</gene>
<dbReference type="Proteomes" id="UP001159427">
    <property type="component" value="Unassembled WGS sequence"/>
</dbReference>
<dbReference type="InterPro" id="IPR003593">
    <property type="entry name" value="AAA+_ATPase"/>
</dbReference>